<dbReference type="Pfam" id="PF00335">
    <property type="entry name" value="Tetraspanin"/>
    <property type="match status" value="1"/>
</dbReference>
<sequence length="181" mass="20857">MLGFSTKQTDRNLIHWLQGFFECCGVFDYEDWLPLTAKNSLVEYNLLSKETKQWAHCTKNGCYLPHSCCKSSQLSCSPLILSKNCTKNIEIGVQKANDWFHPNGCVDEVKKKLVTFLPVFFSILHLIIHCITLTYSQIACTSYYTVMRCKVQDDAILPAWILPFPRPYPRALIKVCCLYMN</sequence>
<keyword evidence="3 5" id="KW-1133">Transmembrane helix</keyword>
<reference evidence="6 7" key="2">
    <citation type="submission" date="2018-11" db="EMBL/GenBank/DDBJ databases">
        <authorList>
            <consortium name="Pathogen Informatics"/>
        </authorList>
    </citation>
    <scope>NUCLEOTIDE SEQUENCE [LARGE SCALE GENOMIC DNA]</scope>
</reference>
<evidence type="ECO:0000256" key="3">
    <source>
        <dbReference type="ARBA" id="ARBA00022989"/>
    </source>
</evidence>
<dbReference type="InterPro" id="IPR018499">
    <property type="entry name" value="Tetraspanin/Peripherin"/>
</dbReference>
<protein>
    <submittedName>
        <fullName evidence="8">Tetraspanin</fullName>
    </submittedName>
</protein>
<reference evidence="8" key="1">
    <citation type="submission" date="2017-02" db="UniProtKB">
        <authorList>
            <consortium name="WormBaseParasite"/>
        </authorList>
    </citation>
    <scope>IDENTIFICATION</scope>
</reference>
<evidence type="ECO:0000256" key="5">
    <source>
        <dbReference type="SAM" id="Phobius"/>
    </source>
</evidence>
<dbReference type="OrthoDB" id="5808075at2759"/>
<keyword evidence="4 5" id="KW-0472">Membrane</keyword>
<comment type="subcellular location">
    <subcellularLocation>
        <location evidence="1">Membrane</location>
        <topology evidence="1">Multi-pass membrane protein</topology>
    </subcellularLocation>
</comment>
<evidence type="ECO:0000256" key="2">
    <source>
        <dbReference type="ARBA" id="ARBA00022692"/>
    </source>
</evidence>
<dbReference type="GO" id="GO:0016020">
    <property type="term" value="C:membrane"/>
    <property type="evidence" value="ECO:0007669"/>
    <property type="project" value="UniProtKB-SubCell"/>
</dbReference>
<evidence type="ECO:0000256" key="1">
    <source>
        <dbReference type="ARBA" id="ARBA00004141"/>
    </source>
</evidence>
<evidence type="ECO:0000313" key="6">
    <source>
        <dbReference type="EMBL" id="VDM95745.1"/>
    </source>
</evidence>
<organism evidence="8">
    <name type="scientific">Thelazia callipaeda</name>
    <name type="common">Oriental eyeworm</name>
    <name type="synonym">Parasitic nematode</name>
    <dbReference type="NCBI Taxonomy" id="103827"/>
    <lineage>
        <taxon>Eukaryota</taxon>
        <taxon>Metazoa</taxon>
        <taxon>Ecdysozoa</taxon>
        <taxon>Nematoda</taxon>
        <taxon>Chromadorea</taxon>
        <taxon>Rhabditida</taxon>
        <taxon>Spirurina</taxon>
        <taxon>Spiruromorpha</taxon>
        <taxon>Thelazioidea</taxon>
        <taxon>Thelaziidae</taxon>
        <taxon>Thelazia</taxon>
    </lineage>
</organism>
<evidence type="ECO:0000313" key="8">
    <source>
        <dbReference type="WBParaSite" id="TCLT_0000068201-mRNA-1"/>
    </source>
</evidence>
<dbReference type="STRING" id="103827.A0A0N5CKS2"/>
<dbReference type="Gene3D" id="1.10.1450.10">
    <property type="entry name" value="Tetraspanin"/>
    <property type="match status" value="1"/>
</dbReference>
<keyword evidence="7" id="KW-1185">Reference proteome</keyword>
<dbReference type="InterPro" id="IPR008952">
    <property type="entry name" value="Tetraspanin_EC2_sf"/>
</dbReference>
<dbReference type="SUPFAM" id="SSF48652">
    <property type="entry name" value="Tetraspanin"/>
    <property type="match status" value="1"/>
</dbReference>
<dbReference type="WBParaSite" id="TCLT_0000068201-mRNA-1">
    <property type="protein sequence ID" value="TCLT_0000068201-mRNA-1"/>
    <property type="gene ID" value="TCLT_0000068201"/>
</dbReference>
<dbReference type="EMBL" id="UYYF01000056">
    <property type="protein sequence ID" value="VDM95745.1"/>
    <property type="molecule type" value="Genomic_DNA"/>
</dbReference>
<dbReference type="AlphaFoldDB" id="A0A0N5CKS2"/>
<dbReference type="Proteomes" id="UP000276776">
    <property type="component" value="Unassembled WGS sequence"/>
</dbReference>
<name>A0A0N5CKS2_THECL</name>
<accession>A0A0N5CKS2</accession>
<feature type="transmembrane region" description="Helical" evidence="5">
    <location>
        <begin position="113"/>
        <end position="135"/>
    </location>
</feature>
<evidence type="ECO:0000313" key="7">
    <source>
        <dbReference type="Proteomes" id="UP000276776"/>
    </source>
</evidence>
<keyword evidence="2 5" id="KW-0812">Transmembrane</keyword>
<evidence type="ECO:0000256" key="4">
    <source>
        <dbReference type="ARBA" id="ARBA00023136"/>
    </source>
</evidence>
<gene>
    <name evidence="6" type="ORF">TCLT_LOCUS683</name>
</gene>
<proteinExistence type="predicted"/>